<proteinExistence type="predicted"/>
<feature type="chain" id="PRO_5032527986" evidence="3">
    <location>
        <begin position="21"/>
        <end position="429"/>
    </location>
</feature>
<dbReference type="SUPFAM" id="SSF48452">
    <property type="entry name" value="TPR-like"/>
    <property type="match status" value="1"/>
</dbReference>
<dbReference type="InterPro" id="IPR019734">
    <property type="entry name" value="TPR_rpt"/>
</dbReference>
<feature type="region of interest" description="Disordered" evidence="2">
    <location>
        <begin position="410"/>
        <end position="429"/>
    </location>
</feature>
<feature type="compositionally biased region" description="Basic and acidic residues" evidence="2">
    <location>
        <begin position="416"/>
        <end position="429"/>
    </location>
</feature>
<name>A0A840BQ28_9RHOO</name>
<evidence type="ECO:0000313" key="5">
    <source>
        <dbReference type="Proteomes" id="UP000561045"/>
    </source>
</evidence>
<dbReference type="Pfam" id="PF13181">
    <property type="entry name" value="TPR_8"/>
    <property type="match status" value="1"/>
</dbReference>
<dbReference type="SMART" id="SM00028">
    <property type="entry name" value="TPR"/>
    <property type="match status" value="9"/>
</dbReference>
<dbReference type="Pfam" id="PF14559">
    <property type="entry name" value="TPR_19"/>
    <property type="match status" value="1"/>
</dbReference>
<reference evidence="4 5" key="1">
    <citation type="submission" date="2020-08" db="EMBL/GenBank/DDBJ databases">
        <title>Genomic Encyclopedia of Type Strains, Phase IV (KMG-IV): sequencing the most valuable type-strain genomes for metagenomic binning, comparative biology and taxonomic classification.</title>
        <authorList>
            <person name="Goeker M."/>
        </authorList>
    </citation>
    <scope>NUCLEOTIDE SEQUENCE [LARGE SCALE GENOMIC DNA]</scope>
    <source>
        <strain evidence="4 5">DSM 106739</strain>
    </source>
</reference>
<dbReference type="PANTHER" id="PTHR12558:SF13">
    <property type="entry name" value="CELL DIVISION CYCLE PROTEIN 27 HOMOLOG"/>
    <property type="match status" value="1"/>
</dbReference>
<comment type="caution">
    <text evidence="4">The sequence shown here is derived from an EMBL/GenBank/DDBJ whole genome shotgun (WGS) entry which is preliminary data.</text>
</comment>
<evidence type="ECO:0000256" key="2">
    <source>
        <dbReference type="SAM" id="MobiDB-lite"/>
    </source>
</evidence>
<keyword evidence="3" id="KW-0732">Signal</keyword>
<dbReference type="Proteomes" id="UP000561045">
    <property type="component" value="Unassembled WGS sequence"/>
</dbReference>
<dbReference type="Pfam" id="PF13432">
    <property type="entry name" value="TPR_16"/>
    <property type="match status" value="2"/>
</dbReference>
<feature type="repeat" description="TPR" evidence="1">
    <location>
        <begin position="379"/>
        <end position="412"/>
    </location>
</feature>
<accession>A0A840BQ28</accession>
<sequence>MRYHALALILAVAVPAIVQAAPIYNYLDIQPRTATKATTPLDRGYDALNAKQFSEASRLFQEAAKEDPKDPLPMLGLADVARLQNKDTDASNWVKKAFEVAPQSLPALVAMGRLSLAKKQWGDAERYFLEATRVSPNAVAPQLDLGELYLNVLHKPGPAVDAFRKASELKPDHAGARFGLGMALLAKQNPAEAATSLAEATRLAPDNPLAFFGLGQAEAARGDSRAAARAFDRAIALDPKFSAAMIQGAEAKRATGDMSGALALIDQAAGLEPGSSQVRFKQGLMHHVAGDPAGAFSGYAAAMKADPKLPLPFNNAAALAAERKERLDEALVWAKKACALAPNEVTFLDTLAAVHRARGERSEAVRILEKIAASEKPPADSLYQLGLLRQEAGQSKEAVQAYRRALQTDPSFAGARDAKSRIDQLEPKR</sequence>
<feature type="repeat" description="TPR" evidence="1">
    <location>
        <begin position="208"/>
        <end position="241"/>
    </location>
</feature>
<dbReference type="AlphaFoldDB" id="A0A840BQ28"/>
<dbReference type="PANTHER" id="PTHR12558">
    <property type="entry name" value="CELL DIVISION CYCLE 16,23,27"/>
    <property type="match status" value="1"/>
</dbReference>
<organism evidence="4 5">
    <name type="scientific">Niveibacterium umoris</name>
    <dbReference type="NCBI Taxonomy" id="1193620"/>
    <lineage>
        <taxon>Bacteria</taxon>
        <taxon>Pseudomonadati</taxon>
        <taxon>Pseudomonadota</taxon>
        <taxon>Betaproteobacteria</taxon>
        <taxon>Rhodocyclales</taxon>
        <taxon>Rhodocyclaceae</taxon>
        <taxon>Niveibacterium</taxon>
    </lineage>
</organism>
<gene>
    <name evidence="4" type="ORF">GGR36_004141</name>
</gene>
<dbReference type="PROSITE" id="PS50293">
    <property type="entry name" value="TPR_REGION"/>
    <property type="match status" value="1"/>
</dbReference>
<evidence type="ECO:0000256" key="1">
    <source>
        <dbReference type="PROSITE-ProRule" id="PRU00339"/>
    </source>
</evidence>
<keyword evidence="1" id="KW-0802">TPR repeat</keyword>
<evidence type="ECO:0000256" key="3">
    <source>
        <dbReference type="SAM" id="SignalP"/>
    </source>
</evidence>
<feature type="signal peptide" evidence="3">
    <location>
        <begin position="1"/>
        <end position="20"/>
    </location>
</feature>
<protein>
    <submittedName>
        <fullName evidence="4">Tetratricopeptide (TPR) repeat protein</fullName>
    </submittedName>
</protein>
<dbReference type="PROSITE" id="PS50005">
    <property type="entry name" value="TPR"/>
    <property type="match status" value="2"/>
</dbReference>
<dbReference type="RefSeq" id="WP_183638015.1">
    <property type="nucleotide sequence ID" value="NZ_BAABLE010000024.1"/>
</dbReference>
<keyword evidence="5" id="KW-1185">Reference proteome</keyword>
<dbReference type="InterPro" id="IPR011990">
    <property type="entry name" value="TPR-like_helical_dom_sf"/>
</dbReference>
<dbReference type="Gene3D" id="1.25.40.10">
    <property type="entry name" value="Tetratricopeptide repeat domain"/>
    <property type="match status" value="2"/>
</dbReference>
<evidence type="ECO:0000313" key="4">
    <source>
        <dbReference type="EMBL" id="MBB4014784.1"/>
    </source>
</evidence>
<dbReference type="SUPFAM" id="SSF81901">
    <property type="entry name" value="HCP-like"/>
    <property type="match status" value="1"/>
</dbReference>
<dbReference type="EMBL" id="JACIET010000004">
    <property type="protein sequence ID" value="MBB4014784.1"/>
    <property type="molecule type" value="Genomic_DNA"/>
</dbReference>